<gene>
    <name evidence="4" type="ORF">Bandiella_00238</name>
</gene>
<accession>A0ABZ0UMH5</accession>
<sequence>MARTEDTTKRQQYIRSLYCKEEAAFSDVFQTAGEKKGIQLSPEEGKLVSMILAIHKAKYVLEIGTLVGYSCCWIASVLPEDGKVITIEKSKENFEIAKKNFATTKFKDKIITINADGATYLKGLELDYQLDAVFIDAKKVDYPAYLNLSYTLLRKGGLIIADNTLLFGGVYDSQPGEMQEAMKKFNMEISDTEKYRSLIFPTNEGLTVAIKI</sequence>
<dbReference type="PROSITE" id="PS51682">
    <property type="entry name" value="SAM_OMT_I"/>
    <property type="match status" value="1"/>
</dbReference>
<evidence type="ECO:0000256" key="2">
    <source>
        <dbReference type="ARBA" id="ARBA00022679"/>
    </source>
</evidence>
<dbReference type="Pfam" id="PF01596">
    <property type="entry name" value="Methyltransf_3"/>
    <property type="match status" value="1"/>
</dbReference>
<dbReference type="InterPro" id="IPR050362">
    <property type="entry name" value="Cation-dep_OMT"/>
</dbReference>
<keyword evidence="2" id="KW-0808">Transferase</keyword>
<dbReference type="SUPFAM" id="SSF53335">
    <property type="entry name" value="S-adenosyl-L-methionine-dependent methyltransferases"/>
    <property type="match status" value="1"/>
</dbReference>
<dbReference type="CDD" id="cd02440">
    <property type="entry name" value="AdoMet_MTases"/>
    <property type="match status" value="1"/>
</dbReference>
<evidence type="ECO:0000313" key="4">
    <source>
        <dbReference type="EMBL" id="WPX96134.1"/>
    </source>
</evidence>
<protein>
    <submittedName>
        <fullName evidence="4">O-methyltransferase</fullName>
    </submittedName>
</protein>
<reference evidence="4 5" key="1">
    <citation type="submission" date="2022-11" db="EMBL/GenBank/DDBJ databases">
        <title>Host association and intracellularity evolved multiple times independently in the Rickettsiales.</title>
        <authorList>
            <person name="Castelli M."/>
            <person name="Nardi T."/>
            <person name="Gammuto L."/>
            <person name="Bellinzona G."/>
            <person name="Sabaneyeva E."/>
            <person name="Potekhin A."/>
            <person name="Serra V."/>
            <person name="Petroni G."/>
            <person name="Sassera D."/>
        </authorList>
    </citation>
    <scope>NUCLEOTIDE SEQUENCE [LARGE SCALE GENOMIC DNA]</scope>
    <source>
        <strain evidence="4 5">NDG2</strain>
    </source>
</reference>
<dbReference type="Gene3D" id="3.40.50.150">
    <property type="entry name" value="Vaccinia Virus protein VP39"/>
    <property type="match status" value="1"/>
</dbReference>
<name>A0ABZ0UMH5_9RICK</name>
<keyword evidence="1" id="KW-0489">Methyltransferase</keyword>
<evidence type="ECO:0000313" key="5">
    <source>
        <dbReference type="Proteomes" id="UP001327219"/>
    </source>
</evidence>
<proteinExistence type="predicted"/>
<evidence type="ECO:0000256" key="1">
    <source>
        <dbReference type="ARBA" id="ARBA00022603"/>
    </source>
</evidence>
<organism evidence="4 5">
    <name type="scientific">Candidatus Bandiella euplotis</name>
    <dbReference type="NCBI Taxonomy" id="1664265"/>
    <lineage>
        <taxon>Bacteria</taxon>
        <taxon>Pseudomonadati</taxon>
        <taxon>Pseudomonadota</taxon>
        <taxon>Alphaproteobacteria</taxon>
        <taxon>Rickettsiales</taxon>
        <taxon>Candidatus Midichloriaceae</taxon>
        <taxon>Candidatus Bandiella</taxon>
    </lineage>
</organism>
<dbReference type="EMBL" id="CP110820">
    <property type="protein sequence ID" value="WPX96134.1"/>
    <property type="molecule type" value="Genomic_DNA"/>
</dbReference>
<dbReference type="Proteomes" id="UP001327219">
    <property type="component" value="Chromosome"/>
</dbReference>
<evidence type="ECO:0000256" key="3">
    <source>
        <dbReference type="ARBA" id="ARBA00022691"/>
    </source>
</evidence>
<dbReference type="InterPro" id="IPR029063">
    <property type="entry name" value="SAM-dependent_MTases_sf"/>
</dbReference>
<keyword evidence="3" id="KW-0949">S-adenosyl-L-methionine</keyword>
<dbReference type="RefSeq" id="WP_323733047.1">
    <property type="nucleotide sequence ID" value="NZ_CP110820.1"/>
</dbReference>
<keyword evidence="5" id="KW-1185">Reference proteome</keyword>
<dbReference type="PANTHER" id="PTHR10509:SF14">
    <property type="entry name" value="CAFFEOYL-COA O-METHYLTRANSFERASE 3-RELATED"/>
    <property type="match status" value="1"/>
</dbReference>
<dbReference type="PANTHER" id="PTHR10509">
    <property type="entry name" value="O-METHYLTRANSFERASE-RELATED"/>
    <property type="match status" value="1"/>
</dbReference>
<dbReference type="InterPro" id="IPR002935">
    <property type="entry name" value="SAM_O-MeTrfase"/>
</dbReference>